<dbReference type="PRINTS" id="PR00080">
    <property type="entry name" value="SDRFAMILY"/>
</dbReference>
<keyword evidence="4" id="KW-1185">Reference proteome</keyword>
<evidence type="ECO:0000256" key="2">
    <source>
        <dbReference type="ARBA" id="ARBA00023002"/>
    </source>
</evidence>
<dbReference type="PRINTS" id="PR00081">
    <property type="entry name" value="GDHRDH"/>
</dbReference>
<proteinExistence type="inferred from homology"/>
<reference evidence="4" key="1">
    <citation type="submission" date="2016-10" db="EMBL/GenBank/DDBJ databases">
        <authorList>
            <person name="Varghese N."/>
            <person name="Submissions S."/>
        </authorList>
    </citation>
    <scope>NUCLEOTIDE SEQUENCE [LARGE SCALE GENOMIC DNA]</scope>
    <source>
        <strain evidence="4">DSM 40318</strain>
    </source>
</reference>
<protein>
    <submittedName>
        <fullName evidence="3">NAD(P)-dependent dehydrogenase, short-chain alcohol dehydrogenase family</fullName>
    </submittedName>
</protein>
<sequence>MSNRLQSKVIIVTGGSSGMGAATAKRVASEGATVVIGARDKARGEAVAAEITADGGTALFVPTDVTAEEQVAHLVDVTVNEFGGLNGAFNNAGGGNSHGTIREVEASFWDSVVALNLTSVFYSLKHEIPAIIASGGGSIVNNASVVGAAGDPSAVAYSAAKHGVVGLTRSAALDAAKEGVRVNALLTGLVNTPLWRGFTESNPGAANSILEQQPIGRSADVSEIAAFTTFLLSDESGFINGAALAIDGGLTAGY</sequence>
<dbReference type="PANTHER" id="PTHR24321:SF11">
    <property type="entry name" value="BLR0893 PROTEIN"/>
    <property type="match status" value="1"/>
</dbReference>
<evidence type="ECO:0000256" key="1">
    <source>
        <dbReference type="ARBA" id="ARBA00006484"/>
    </source>
</evidence>
<evidence type="ECO:0000313" key="4">
    <source>
        <dbReference type="Proteomes" id="UP000198609"/>
    </source>
</evidence>
<dbReference type="EMBL" id="FNST01000002">
    <property type="protein sequence ID" value="SED41385.1"/>
    <property type="molecule type" value="Genomic_DNA"/>
</dbReference>
<dbReference type="PANTHER" id="PTHR24321">
    <property type="entry name" value="DEHYDROGENASES, SHORT CHAIN"/>
    <property type="match status" value="1"/>
</dbReference>
<dbReference type="SUPFAM" id="SSF51735">
    <property type="entry name" value="NAD(P)-binding Rossmann-fold domains"/>
    <property type="match status" value="1"/>
</dbReference>
<keyword evidence="2" id="KW-0560">Oxidoreductase</keyword>
<dbReference type="InterPro" id="IPR036291">
    <property type="entry name" value="NAD(P)-bd_dom_sf"/>
</dbReference>
<dbReference type="FunFam" id="3.40.50.720:FF:000084">
    <property type="entry name" value="Short-chain dehydrogenase reductase"/>
    <property type="match status" value="1"/>
</dbReference>
<dbReference type="Proteomes" id="UP000198609">
    <property type="component" value="Unassembled WGS sequence"/>
</dbReference>
<dbReference type="AlphaFoldDB" id="A0A1H5AH31"/>
<dbReference type="GO" id="GO:0016491">
    <property type="term" value="F:oxidoreductase activity"/>
    <property type="evidence" value="ECO:0007669"/>
    <property type="project" value="UniProtKB-KW"/>
</dbReference>
<dbReference type="RefSeq" id="WP_093468817.1">
    <property type="nucleotide sequence ID" value="NZ_FNST01000002.1"/>
</dbReference>
<dbReference type="Gene3D" id="3.40.50.720">
    <property type="entry name" value="NAD(P)-binding Rossmann-like Domain"/>
    <property type="match status" value="1"/>
</dbReference>
<comment type="similarity">
    <text evidence="1">Belongs to the short-chain dehydrogenases/reductases (SDR) family.</text>
</comment>
<dbReference type="PROSITE" id="PS00061">
    <property type="entry name" value="ADH_SHORT"/>
    <property type="match status" value="1"/>
</dbReference>
<evidence type="ECO:0000313" key="3">
    <source>
        <dbReference type="EMBL" id="SED41385.1"/>
    </source>
</evidence>
<dbReference type="InterPro" id="IPR002347">
    <property type="entry name" value="SDR_fam"/>
</dbReference>
<dbReference type="InterPro" id="IPR020904">
    <property type="entry name" value="Sc_DH/Rdtase_CS"/>
</dbReference>
<dbReference type="Pfam" id="PF13561">
    <property type="entry name" value="adh_short_C2"/>
    <property type="match status" value="1"/>
</dbReference>
<organism evidence="3 4">
    <name type="scientific">Streptomyces melanosporofaciens</name>
    <dbReference type="NCBI Taxonomy" id="67327"/>
    <lineage>
        <taxon>Bacteria</taxon>
        <taxon>Bacillati</taxon>
        <taxon>Actinomycetota</taxon>
        <taxon>Actinomycetes</taxon>
        <taxon>Kitasatosporales</taxon>
        <taxon>Streptomycetaceae</taxon>
        <taxon>Streptomyces</taxon>
        <taxon>Streptomyces violaceusniger group</taxon>
    </lineage>
</organism>
<gene>
    <name evidence="3" type="ORF">SAMN04490356_8349</name>
</gene>
<name>A0A1H5AH31_STRMJ</name>
<accession>A0A1H5AH31</accession>